<feature type="domain" description="Ig-like SoxY" evidence="3">
    <location>
        <begin position="41"/>
        <end position="149"/>
    </location>
</feature>
<organism evidence="4 5">
    <name type="scientific">Methylobacterium crusticola</name>
    <dbReference type="NCBI Taxonomy" id="1697972"/>
    <lineage>
        <taxon>Bacteria</taxon>
        <taxon>Pseudomonadati</taxon>
        <taxon>Pseudomonadota</taxon>
        <taxon>Alphaproteobacteria</taxon>
        <taxon>Hyphomicrobiales</taxon>
        <taxon>Methylobacteriaceae</taxon>
        <taxon>Methylobacterium</taxon>
    </lineage>
</organism>
<dbReference type="InterPro" id="IPR014756">
    <property type="entry name" value="Ig_E-set"/>
</dbReference>
<dbReference type="Proteomes" id="UP001055167">
    <property type="component" value="Unassembled WGS sequence"/>
</dbReference>
<dbReference type="RefSeq" id="WP_128564752.1">
    <property type="nucleotide sequence ID" value="NZ_BPQH01000026.1"/>
</dbReference>
<feature type="chain" id="PRO_5045316037" description="Quinoprotein dehydrogenase-associated SoxYZ-like carrier" evidence="1">
    <location>
        <begin position="25"/>
        <end position="264"/>
    </location>
</feature>
<evidence type="ECO:0000313" key="5">
    <source>
        <dbReference type="Proteomes" id="UP001055167"/>
    </source>
</evidence>
<sequence>MRAPAWLPVLAGLALAGAATAGRAADEARPETTWAELRPTIAGARPVLDGAGLLSLEAPRRAEDAAIVPVSVTIALPEGDPRRVTALTLVVDENPAPVVGTVRFPGGQRHFALSTRIRVNSYSYVRAIAETGDGALHMVRAYVKAAGGCSAPAVKDPADARANLGRMRFRAFADRGEAQVQIRHPNNSGLQMDQVTRLYTPAWFVESLDVRQGDRPLLTMTGGISISEDPTFRFTYAGTAEPVTVSARDTEGRVFTQTFPAGGS</sequence>
<dbReference type="InterPro" id="IPR013783">
    <property type="entry name" value="Ig-like_fold"/>
</dbReference>
<evidence type="ECO:0008006" key="6">
    <source>
        <dbReference type="Google" id="ProtNLM"/>
    </source>
</evidence>
<dbReference type="InterPro" id="IPR014880">
    <property type="entry name" value="SoxZ_dom"/>
</dbReference>
<dbReference type="NCBIfam" id="TIGR04557">
    <property type="entry name" value="fuse_rel_SoxYZ"/>
    <property type="match status" value="1"/>
</dbReference>
<dbReference type="Gene3D" id="2.60.40.2470">
    <property type="entry name" value="SoxY domain"/>
    <property type="match status" value="1"/>
</dbReference>
<dbReference type="SUPFAM" id="SSF81296">
    <property type="entry name" value="E set domains"/>
    <property type="match status" value="1"/>
</dbReference>
<dbReference type="Pfam" id="PF13501">
    <property type="entry name" value="SoxY"/>
    <property type="match status" value="1"/>
</dbReference>
<dbReference type="Gene3D" id="2.60.40.10">
    <property type="entry name" value="Immunoglobulins"/>
    <property type="match status" value="1"/>
</dbReference>
<dbReference type="EMBL" id="BPQH01000026">
    <property type="protein sequence ID" value="GJD53217.1"/>
    <property type="molecule type" value="Genomic_DNA"/>
</dbReference>
<evidence type="ECO:0000259" key="2">
    <source>
        <dbReference type="Pfam" id="PF08770"/>
    </source>
</evidence>
<proteinExistence type="predicted"/>
<dbReference type="InterPro" id="IPR038162">
    <property type="entry name" value="SoxY_sf"/>
</dbReference>
<keyword evidence="1" id="KW-0732">Signal</keyword>
<feature type="signal peptide" evidence="1">
    <location>
        <begin position="1"/>
        <end position="24"/>
    </location>
</feature>
<accession>A0ABQ4R677</accession>
<feature type="domain" description="Sulphur oxidation protein SoxZ" evidence="2">
    <location>
        <begin position="176"/>
        <end position="259"/>
    </location>
</feature>
<reference evidence="4" key="1">
    <citation type="journal article" date="2021" name="Front. Microbiol.">
        <title>Comprehensive Comparative Genomics and Phenotyping of Methylobacterium Species.</title>
        <authorList>
            <person name="Alessa O."/>
            <person name="Ogura Y."/>
            <person name="Fujitani Y."/>
            <person name="Takami H."/>
            <person name="Hayashi T."/>
            <person name="Sahin N."/>
            <person name="Tani A."/>
        </authorList>
    </citation>
    <scope>NUCLEOTIDE SEQUENCE</scope>
    <source>
        <strain evidence="4">KCTC 52305</strain>
    </source>
</reference>
<reference evidence="4" key="2">
    <citation type="submission" date="2021-08" db="EMBL/GenBank/DDBJ databases">
        <authorList>
            <person name="Tani A."/>
            <person name="Ola A."/>
            <person name="Ogura Y."/>
            <person name="Katsura K."/>
            <person name="Hayashi T."/>
        </authorList>
    </citation>
    <scope>NUCLEOTIDE SEQUENCE</scope>
    <source>
        <strain evidence="4">KCTC 52305</strain>
    </source>
</reference>
<dbReference type="InterPro" id="IPR032711">
    <property type="entry name" value="SoxY"/>
</dbReference>
<comment type="caution">
    <text evidence="4">The sequence shown here is derived from an EMBL/GenBank/DDBJ whole genome shotgun (WGS) entry which is preliminary data.</text>
</comment>
<protein>
    <recommendedName>
        <fullName evidence="6">Quinoprotein dehydrogenase-associated SoxYZ-like carrier</fullName>
    </recommendedName>
</protein>
<evidence type="ECO:0000313" key="4">
    <source>
        <dbReference type="EMBL" id="GJD53217.1"/>
    </source>
</evidence>
<evidence type="ECO:0000256" key="1">
    <source>
        <dbReference type="SAM" id="SignalP"/>
    </source>
</evidence>
<dbReference type="InterPro" id="IPR030831">
    <property type="entry name" value="Fuse-rel_SoxYZ"/>
</dbReference>
<evidence type="ECO:0000259" key="3">
    <source>
        <dbReference type="Pfam" id="PF13501"/>
    </source>
</evidence>
<gene>
    <name evidence="4" type="ORF">OPKNFCMD_5989</name>
</gene>
<keyword evidence="5" id="KW-1185">Reference proteome</keyword>
<dbReference type="Pfam" id="PF08770">
    <property type="entry name" value="SoxZ"/>
    <property type="match status" value="1"/>
</dbReference>
<name>A0ABQ4R677_9HYPH</name>